<accession>A0ABN6VTZ2</accession>
<organism evidence="2 3">
    <name type="scientific">Geotalea uraniireducens</name>
    <dbReference type="NCBI Taxonomy" id="351604"/>
    <lineage>
        <taxon>Bacteria</taxon>
        <taxon>Pseudomonadati</taxon>
        <taxon>Thermodesulfobacteriota</taxon>
        <taxon>Desulfuromonadia</taxon>
        <taxon>Geobacterales</taxon>
        <taxon>Geobacteraceae</taxon>
        <taxon>Geotalea</taxon>
    </lineage>
</organism>
<proteinExistence type="predicted"/>
<keyword evidence="1" id="KW-0472">Membrane</keyword>
<name>A0ABN6VTZ2_9BACT</name>
<keyword evidence="3" id="KW-1185">Reference proteome</keyword>
<feature type="transmembrane region" description="Helical" evidence="1">
    <location>
        <begin position="71"/>
        <end position="88"/>
    </location>
</feature>
<evidence type="ECO:0000256" key="1">
    <source>
        <dbReference type="SAM" id="Phobius"/>
    </source>
</evidence>
<dbReference type="Proteomes" id="UP001317705">
    <property type="component" value="Chromosome"/>
</dbReference>
<feature type="transmembrane region" description="Helical" evidence="1">
    <location>
        <begin position="94"/>
        <end position="111"/>
    </location>
</feature>
<protein>
    <submittedName>
        <fullName evidence="2">Uncharacterized protein</fullName>
    </submittedName>
</protein>
<evidence type="ECO:0000313" key="3">
    <source>
        <dbReference type="Proteomes" id="UP001317705"/>
    </source>
</evidence>
<dbReference type="RefSeq" id="WP_282003666.1">
    <property type="nucleotide sequence ID" value="NZ_AP027151.1"/>
</dbReference>
<feature type="transmembrane region" description="Helical" evidence="1">
    <location>
        <begin position="45"/>
        <end position="64"/>
    </location>
</feature>
<keyword evidence="1" id="KW-0812">Transmembrane</keyword>
<keyword evidence="1" id="KW-1133">Transmembrane helix</keyword>
<sequence length="115" mass="12242">MTKKMALVLALLMLALVCWGLFMEGGATRIIVNGQELTGPFKGAVGAAGLIVAAVASFCAAIFLAFVMAGAGLFILGCVIFFGLLLAWLMFPYLLLVLLPLAVVWVFVALVRHKR</sequence>
<evidence type="ECO:0000313" key="2">
    <source>
        <dbReference type="EMBL" id="BDV42932.1"/>
    </source>
</evidence>
<reference evidence="2 3" key="1">
    <citation type="submission" date="2022-12" db="EMBL/GenBank/DDBJ databases">
        <title>Polyphasic characterization of Geotalea uranireducens NIT-SL11 newly isolated from a complex of sewage sludge and microbially reduced graphene oxide.</title>
        <authorList>
            <person name="Xie L."/>
            <person name="Yoshida N."/>
            <person name="Meng L."/>
        </authorList>
    </citation>
    <scope>NUCLEOTIDE SEQUENCE [LARGE SCALE GENOMIC DNA]</scope>
    <source>
        <strain evidence="2 3">NIT-SL11</strain>
    </source>
</reference>
<dbReference type="EMBL" id="AP027151">
    <property type="protein sequence ID" value="BDV42932.1"/>
    <property type="molecule type" value="Genomic_DNA"/>
</dbReference>
<gene>
    <name evidence="2" type="ORF">GURASL_18550</name>
</gene>